<evidence type="ECO:0000313" key="3">
    <source>
        <dbReference type="Proteomes" id="UP000245370"/>
    </source>
</evidence>
<dbReference type="EMBL" id="QFRJ01000001">
    <property type="protein sequence ID" value="PWH87189.1"/>
    <property type="molecule type" value="Genomic_DNA"/>
</dbReference>
<name>A0A2U2XHB5_9FLAO</name>
<dbReference type="PANTHER" id="PTHR40590:SF1">
    <property type="entry name" value="CYTOPLASMIC PROTEIN"/>
    <property type="match status" value="1"/>
</dbReference>
<dbReference type="Proteomes" id="UP000245370">
    <property type="component" value="Unassembled WGS sequence"/>
</dbReference>
<dbReference type="Pfam" id="PF01963">
    <property type="entry name" value="TraB_PrgY_gumN"/>
    <property type="match status" value="1"/>
</dbReference>
<protein>
    <recommendedName>
        <fullName evidence="4">TraB/GumN family protein</fullName>
    </recommendedName>
</protein>
<proteinExistence type="predicted"/>
<dbReference type="RefSeq" id="WP_109358268.1">
    <property type="nucleotide sequence ID" value="NZ_QFRJ01000001.1"/>
</dbReference>
<keyword evidence="1" id="KW-0732">Signal</keyword>
<feature type="signal peptide" evidence="1">
    <location>
        <begin position="1"/>
        <end position="20"/>
    </location>
</feature>
<evidence type="ECO:0000256" key="1">
    <source>
        <dbReference type="SAM" id="SignalP"/>
    </source>
</evidence>
<keyword evidence="3" id="KW-1185">Reference proteome</keyword>
<sequence length="289" mass="32826">MKFFLALFTSLFLITQFGIAQETPSNSLLWEITGKKVKSPSYIFGTMHLIPNDDFLFPETLQEKVKTSDILVMEIGGLSEQLQAMQLMMLDSGTMFDYFSEEQLDSIFTYTKENLGFEEEQMRMAFGKMKPFVLVQLFTKDAFGANPQSYEMSLEKIAKTNDVEILGLETVEEQMSFIDNLSDKDQVNMIMEALRAEDNGAEEMTKLVDIYLSQDINKIYEFAVTSDMSSPEFEEDFLNKRNQNWIAPIQKIIKKKTAFIAVGAAHLGGPQGVIELLKAEGYILTPVKL</sequence>
<organism evidence="2 3">
    <name type="scientific">Brumimicrobium oceani</name>
    <dbReference type="NCBI Taxonomy" id="2100725"/>
    <lineage>
        <taxon>Bacteria</taxon>
        <taxon>Pseudomonadati</taxon>
        <taxon>Bacteroidota</taxon>
        <taxon>Flavobacteriia</taxon>
        <taxon>Flavobacteriales</taxon>
        <taxon>Crocinitomicaceae</taxon>
        <taxon>Brumimicrobium</taxon>
    </lineage>
</organism>
<evidence type="ECO:0000313" key="2">
    <source>
        <dbReference type="EMBL" id="PWH87189.1"/>
    </source>
</evidence>
<dbReference type="PANTHER" id="PTHR40590">
    <property type="entry name" value="CYTOPLASMIC PROTEIN-RELATED"/>
    <property type="match status" value="1"/>
</dbReference>
<evidence type="ECO:0008006" key="4">
    <source>
        <dbReference type="Google" id="ProtNLM"/>
    </source>
</evidence>
<gene>
    <name evidence="2" type="ORF">DIT68_02700</name>
</gene>
<dbReference type="OrthoDB" id="9798714at2"/>
<reference evidence="2 3" key="2">
    <citation type="submission" date="2018-05" db="EMBL/GenBank/DDBJ databases">
        <authorList>
            <person name="Lanie J.A."/>
            <person name="Ng W.-L."/>
            <person name="Kazmierczak K.M."/>
            <person name="Andrzejewski T.M."/>
            <person name="Davidsen T.M."/>
            <person name="Wayne K.J."/>
            <person name="Tettelin H."/>
            <person name="Glass J.I."/>
            <person name="Rusch D."/>
            <person name="Podicherti R."/>
            <person name="Tsui H.-C.T."/>
            <person name="Winkler M.E."/>
        </authorList>
    </citation>
    <scope>NUCLEOTIDE SEQUENCE [LARGE SCALE GENOMIC DNA]</scope>
    <source>
        <strain evidence="2 3">C305</strain>
    </source>
</reference>
<dbReference type="AlphaFoldDB" id="A0A2U2XHB5"/>
<feature type="chain" id="PRO_5015619861" description="TraB/GumN family protein" evidence="1">
    <location>
        <begin position="21"/>
        <end position="289"/>
    </location>
</feature>
<reference evidence="2 3" key="1">
    <citation type="submission" date="2018-05" db="EMBL/GenBank/DDBJ databases">
        <title>Brumimicrobium oceani sp. nov., isolated from coastal sediment.</title>
        <authorList>
            <person name="Kou Y."/>
        </authorList>
    </citation>
    <scope>NUCLEOTIDE SEQUENCE [LARGE SCALE GENOMIC DNA]</scope>
    <source>
        <strain evidence="2 3">C305</strain>
    </source>
</reference>
<dbReference type="InterPro" id="IPR002816">
    <property type="entry name" value="TraB/PrgY/GumN_fam"/>
</dbReference>
<dbReference type="InterPro" id="IPR047111">
    <property type="entry name" value="YbaP-like"/>
</dbReference>
<comment type="caution">
    <text evidence="2">The sequence shown here is derived from an EMBL/GenBank/DDBJ whole genome shotgun (WGS) entry which is preliminary data.</text>
</comment>
<dbReference type="CDD" id="cd14789">
    <property type="entry name" value="Tiki"/>
    <property type="match status" value="1"/>
</dbReference>
<accession>A0A2U2XHB5</accession>